<sequence length="122" mass="13940">MFLNAFRQSIEIDQLDFDQTIVTPEEVPLNAITAARALLAGLPVQETSQIEFYTEEPSEEQVVEARLRSKAAKYLVTLRRQPNHNYSLAQPMLVFDQVLADLETKLLQQYIFLQGTLICIVK</sequence>
<proteinExistence type="predicted"/>
<dbReference type="EMBL" id="SNRW01001734">
    <property type="protein sequence ID" value="KAA6395244.1"/>
    <property type="molecule type" value="Genomic_DNA"/>
</dbReference>
<gene>
    <name evidence="1" type="ORF">EZS28_009235</name>
</gene>
<evidence type="ECO:0000313" key="2">
    <source>
        <dbReference type="Proteomes" id="UP000324800"/>
    </source>
</evidence>
<dbReference type="Proteomes" id="UP000324800">
    <property type="component" value="Unassembled WGS sequence"/>
</dbReference>
<evidence type="ECO:0000313" key="1">
    <source>
        <dbReference type="EMBL" id="KAA6395244.1"/>
    </source>
</evidence>
<organism evidence="1 2">
    <name type="scientific">Streblomastix strix</name>
    <dbReference type="NCBI Taxonomy" id="222440"/>
    <lineage>
        <taxon>Eukaryota</taxon>
        <taxon>Metamonada</taxon>
        <taxon>Preaxostyla</taxon>
        <taxon>Oxymonadida</taxon>
        <taxon>Streblomastigidae</taxon>
        <taxon>Streblomastix</taxon>
    </lineage>
</organism>
<accession>A0A5J4WJI1</accession>
<reference evidence="1 2" key="1">
    <citation type="submission" date="2019-03" db="EMBL/GenBank/DDBJ databases">
        <title>Single cell metagenomics reveals metabolic interactions within the superorganism composed of flagellate Streblomastix strix and complex community of Bacteroidetes bacteria on its surface.</title>
        <authorList>
            <person name="Treitli S.C."/>
            <person name="Kolisko M."/>
            <person name="Husnik F."/>
            <person name="Keeling P."/>
            <person name="Hampl V."/>
        </authorList>
    </citation>
    <scope>NUCLEOTIDE SEQUENCE [LARGE SCALE GENOMIC DNA]</scope>
    <source>
        <strain evidence="1">ST1C</strain>
    </source>
</reference>
<protein>
    <submittedName>
        <fullName evidence="1">Uncharacterized protein</fullName>
    </submittedName>
</protein>
<name>A0A5J4WJI1_9EUKA</name>
<dbReference type="AlphaFoldDB" id="A0A5J4WJI1"/>
<comment type="caution">
    <text evidence="1">The sequence shown here is derived from an EMBL/GenBank/DDBJ whole genome shotgun (WGS) entry which is preliminary data.</text>
</comment>